<keyword evidence="20" id="KW-1185">Reference proteome</keyword>
<dbReference type="GO" id="GO:0098703">
    <property type="term" value="P:calcium ion import across plasma membrane"/>
    <property type="evidence" value="ECO:0007669"/>
    <property type="project" value="TreeGrafter"/>
</dbReference>
<evidence type="ECO:0000256" key="17">
    <source>
        <dbReference type="SAM" id="Phobius"/>
    </source>
</evidence>
<keyword evidence="13" id="KW-0407">Ion channel</keyword>
<reference evidence="19" key="1">
    <citation type="journal article" date="2022" name="bioRxiv">
        <title>Sequencing and chromosome-scale assembly of the giantPleurodeles waltlgenome.</title>
        <authorList>
            <person name="Brown T."/>
            <person name="Elewa A."/>
            <person name="Iarovenko S."/>
            <person name="Subramanian E."/>
            <person name="Araus A.J."/>
            <person name="Petzold A."/>
            <person name="Susuki M."/>
            <person name="Suzuki K.-i.T."/>
            <person name="Hayashi T."/>
            <person name="Toyoda A."/>
            <person name="Oliveira C."/>
            <person name="Osipova E."/>
            <person name="Leigh N.D."/>
            <person name="Simon A."/>
            <person name="Yun M.H."/>
        </authorList>
    </citation>
    <scope>NUCLEOTIDE SEQUENCE</scope>
    <source>
        <strain evidence="19">20211129_DDA</strain>
        <tissue evidence="19">Liver</tissue>
    </source>
</reference>
<evidence type="ECO:0000313" key="19">
    <source>
        <dbReference type="EMBL" id="KAJ1185928.1"/>
    </source>
</evidence>
<feature type="transmembrane region" description="Helical" evidence="17">
    <location>
        <begin position="544"/>
        <end position="565"/>
    </location>
</feature>
<dbReference type="CDD" id="cd22194">
    <property type="entry name" value="TRPV3"/>
    <property type="match status" value="1"/>
</dbReference>
<dbReference type="Pfam" id="PF12796">
    <property type="entry name" value="Ank_2"/>
    <property type="match status" value="1"/>
</dbReference>
<evidence type="ECO:0000256" key="2">
    <source>
        <dbReference type="ARBA" id="ARBA00022448"/>
    </source>
</evidence>
<evidence type="ECO:0000256" key="8">
    <source>
        <dbReference type="ARBA" id="ARBA00022837"/>
    </source>
</evidence>
<feature type="transmembrane region" description="Helical" evidence="17">
    <location>
        <begin position="571"/>
        <end position="590"/>
    </location>
</feature>
<sequence length="821" mass="93650">MLSLALRPDSNLVRTARVRTAWEGSQYSRNMSKPHSEGSPLIVKERMMPGTPPRINKFTDSGLKKSGSLFVLELEPVEPSVSIKMTAPVFSKPMDTHIRHSVSGQGEDLDSPQTPQTTTPPSLTSVSSLWRAVQVVPKMLRKKMKKSMFRAAAEGNVEELSRLLEEAKTSAEDYPEQFVRDFLMSTLTSTDTGKTCLMKALLNINDNTEGIVKCLLSFAEENAFLNRLVNAEYTEVAYKGQTALNIAIERRQYDMVKYLIEKGAEINVRAKGLFFNPKYKHEGFYFGETPLALAACTNQPDIVQLLMDNPQTDIAIQDSRGNTVLHALVTVAENTEAQNDFIIRMYDMILTQSNNKSLETINNKEGLTPMQLAAKTGKTEILHYILSREIKDKENRVLSRKFTDWAYGPVSSSLYDLNDVDTTAVNSVLEIVVYNAETTNRHELLSLEPLHTLLQMKWKKFARYMFFMSFLFSLLYNIALTMVSYFRPRGDEALSPLDMTNEVGWIQLVGQIFIIVCATYFMVKESVVFFMVRPTNLRSVLSDAWFHVQFFLQAVLVIISVFFYLFGVKEYLALLVLAMALGWANMLYYTRGFQSLGIYSVMIQKVILNDVLKFLFVYILFLFGFGVALASLIETCSDDSDCSEYNNFSTAIVELFKLTIGLGDLEIQQDSKYPVLFLLLLIAYVILTFVLLLNMLIALMGETVEKVSKESEHIWRLQRARTILDCEKSLPQWLKAKFQLGERCKVSTEDYRTCLRINEVKWTEWHNHVTCINEEPGNTMPEDFRKLNMIAEEEMDSFIEKDRGFVVNINEPNTLPFETEV</sequence>
<feature type="transmembrane region" description="Helical" evidence="17">
    <location>
        <begin position="675"/>
        <end position="699"/>
    </location>
</feature>
<evidence type="ECO:0000256" key="5">
    <source>
        <dbReference type="ARBA" id="ARBA00022673"/>
    </source>
</evidence>
<organism evidence="19 20">
    <name type="scientific">Pleurodeles waltl</name>
    <name type="common">Iberian ribbed newt</name>
    <dbReference type="NCBI Taxonomy" id="8319"/>
    <lineage>
        <taxon>Eukaryota</taxon>
        <taxon>Metazoa</taxon>
        <taxon>Chordata</taxon>
        <taxon>Craniata</taxon>
        <taxon>Vertebrata</taxon>
        <taxon>Euteleostomi</taxon>
        <taxon>Amphibia</taxon>
        <taxon>Batrachia</taxon>
        <taxon>Caudata</taxon>
        <taxon>Salamandroidea</taxon>
        <taxon>Salamandridae</taxon>
        <taxon>Pleurodelinae</taxon>
        <taxon>Pleurodeles</taxon>
    </lineage>
</organism>
<dbReference type="Proteomes" id="UP001066276">
    <property type="component" value="Chromosome 3_1"/>
</dbReference>
<evidence type="ECO:0000256" key="13">
    <source>
        <dbReference type="ARBA" id="ARBA00023303"/>
    </source>
</evidence>
<evidence type="ECO:0000256" key="6">
    <source>
        <dbReference type="ARBA" id="ARBA00022692"/>
    </source>
</evidence>
<dbReference type="InterPro" id="IPR024862">
    <property type="entry name" value="TRPV"/>
</dbReference>
<keyword evidence="10 15" id="KW-0040">ANK repeat</keyword>
<accession>A0AAV7UAH0</accession>
<dbReference type="Pfam" id="PF00023">
    <property type="entry name" value="Ank"/>
    <property type="match status" value="1"/>
</dbReference>
<evidence type="ECO:0000256" key="10">
    <source>
        <dbReference type="ARBA" id="ARBA00023043"/>
    </source>
</evidence>
<dbReference type="GO" id="GO:0005929">
    <property type="term" value="C:cilium"/>
    <property type="evidence" value="ECO:0007669"/>
    <property type="project" value="TreeGrafter"/>
</dbReference>
<evidence type="ECO:0000256" key="4">
    <source>
        <dbReference type="ARBA" id="ARBA00022568"/>
    </source>
</evidence>
<dbReference type="InterPro" id="IPR005821">
    <property type="entry name" value="Ion_trans_dom"/>
</dbReference>
<evidence type="ECO:0000256" key="1">
    <source>
        <dbReference type="ARBA" id="ARBA00004651"/>
    </source>
</evidence>
<dbReference type="Pfam" id="PF00520">
    <property type="entry name" value="Ion_trans"/>
    <property type="match status" value="1"/>
</dbReference>
<keyword evidence="3" id="KW-1003">Cell membrane</keyword>
<keyword evidence="7" id="KW-0677">Repeat</keyword>
<feature type="repeat" description="ANK" evidence="15">
    <location>
        <begin position="239"/>
        <end position="271"/>
    </location>
</feature>
<dbReference type="Gene3D" id="1.25.40.20">
    <property type="entry name" value="Ankyrin repeat-containing domain"/>
    <property type="match status" value="1"/>
</dbReference>
<evidence type="ECO:0000256" key="14">
    <source>
        <dbReference type="ARBA" id="ARBA00036634"/>
    </source>
</evidence>
<dbReference type="GO" id="GO:0005886">
    <property type="term" value="C:plasma membrane"/>
    <property type="evidence" value="ECO:0007669"/>
    <property type="project" value="UniProtKB-SubCell"/>
</dbReference>
<evidence type="ECO:0000313" key="20">
    <source>
        <dbReference type="Proteomes" id="UP001066276"/>
    </source>
</evidence>
<feature type="transmembrane region" description="Helical" evidence="17">
    <location>
        <begin position="505"/>
        <end position="523"/>
    </location>
</feature>
<feature type="compositionally biased region" description="Low complexity" evidence="16">
    <location>
        <begin position="111"/>
        <end position="124"/>
    </location>
</feature>
<dbReference type="FunFam" id="1.10.287.70:FF:000085">
    <property type="entry name" value="Transient receptor potential cation channel subfamily V member 3"/>
    <property type="match status" value="1"/>
</dbReference>
<feature type="transmembrane region" description="Helical" evidence="17">
    <location>
        <begin position="464"/>
        <end position="485"/>
    </location>
</feature>
<comment type="catalytic activity">
    <reaction evidence="14">
        <text>Ca(2+)(in) = Ca(2+)(out)</text>
        <dbReference type="Rhea" id="RHEA:29671"/>
        <dbReference type="ChEBI" id="CHEBI:29108"/>
    </reaction>
</comment>
<proteinExistence type="predicted"/>
<keyword evidence="5" id="KW-0107">Calcium channel</keyword>
<dbReference type="GO" id="GO:0007015">
    <property type="term" value="P:actin filament organization"/>
    <property type="evidence" value="ECO:0007669"/>
    <property type="project" value="TreeGrafter"/>
</dbReference>
<dbReference type="InterPro" id="IPR008347">
    <property type="entry name" value="TrpV1-4"/>
</dbReference>
<dbReference type="NCBIfam" id="TIGR00870">
    <property type="entry name" value="trp"/>
    <property type="match status" value="1"/>
</dbReference>
<evidence type="ECO:0000256" key="3">
    <source>
        <dbReference type="ARBA" id="ARBA00022475"/>
    </source>
</evidence>
<keyword evidence="6 17" id="KW-0812">Transmembrane</keyword>
<dbReference type="GO" id="GO:0007231">
    <property type="term" value="P:osmosensory signaling pathway"/>
    <property type="evidence" value="ECO:0007669"/>
    <property type="project" value="TreeGrafter"/>
</dbReference>
<dbReference type="PRINTS" id="PR01768">
    <property type="entry name" value="TRPVRECEPTOR"/>
</dbReference>
<dbReference type="InterPro" id="IPR002110">
    <property type="entry name" value="Ankyrin_rpt"/>
</dbReference>
<gene>
    <name evidence="19" type="ORF">NDU88_002714</name>
</gene>
<feature type="region of interest" description="Disordered" evidence="16">
    <location>
        <begin position="99"/>
        <end position="124"/>
    </location>
</feature>
<dbReference type="InterPro" id="IPR036770">
    <property type="entry name" value="Ankyrin_rpt-contain_sf"/>
</dbReference>
<keyword evidence="8" id="KW-0106">Calcium</keyword>
<evidence type="ECO:0000256" key="7">
    <source>
        <dbReference type="ARBA" id="ARBA00022737"/>
    </source>
</evidence>
<name>A0AAV7UAH0_PLEWA</name>
<keyword evidence="12 17" id="KW-0472">Membrane</keyword>
<dbReference type="SMART" id="SM00248">
    <property type="entry name" value="ANK"/>
    <property type="match status" value="4"/>
</dbReference>
<evidence type="ECO:0000256" key="12">
    <source>
        <dbReference type="ARBA" id="ARBA00023136"/>
    </source>
</evidence>
<comment type="caution">
    <text evidence="19">The sequence shown here is derived from an EMBL/GenBank/DDBJ whole genome shotgun (WGS) entry which is preliminary data.</text>
</comment>
<feature type="transmembrane region" description="Helical" evidence="17">
    <location>
        <begin position="611"/>
        <end position="633"/>
    </location>
</feature>
<dbReference type="PROSITE" id="PS50088">
    <property type="entry name" value="ANK_REPEAT"/>
    <property type="match status" value="1"/>
</dbReference>
<dbReference type="PROSITE" id="PS50297">
    <property type="entry name" value="ANK_REP_REGION"/>
    <property type="match status" value="1"/>
</dbReference>
<dbReference type="AlphaFoldDB" id="A0AAV7UAH0"/>
<feature type="domain" description="Ion transport" evidence="18">
    <location>
        <begin position="464"/>
        <end position="711"/>
    </location>
</feature>
<dbReference type="FunFam" id="1.25.40.20:FF:000431">
    <property type="entry name" value="Transient receptor potential cation channel subfamily V member 4"/>
    <property type="match status" value="1"/>
</dbReference>
<protein>
    <recommendedName>
        <fullName evidence="18">Ion transport domain-containing protein</fullName>
    </recommendedName>
</protein>
<keyword evidence="2" id="KW-0813">Transport</keyword>
<evidence type="ECO:0000256" key="11">
    <source>
        <dbReference type="ARBA" id="ARBA00023065"/>
    </source>
</evidence>
<dbReference type="PANTHER" id="PTHR10582:SF6">
    <property type="entry name" value="TRANSIENT RECEPTOR POTENTIAL CATION CHANNEL SUBFAMILY V MEMBER 3"/>
    <property type="match status" value="1"/>
</dbReference>
<dbReference type="EMBL" id="JANPWB010000005">
    <property type="protein sequence ID" value="KAJ1185928.1"/>
    <property type="molecule type" value="Genomic_DNA"/>
</dbReference>
<keyword evidence="9 17" id="KW-1133">Transmembrane helix</keyword>
<evidence type="ECO:0000256" key="9">
    <source>
        <dbReference type="ARBA" id="ARBA00022989"/>
    </source>
</evidence>
<evidence type="ECO:0000256" key="16">
    <source>
        <dbReference type="SAM" id="MobiDB-lite"/>
    </source>
</evidence>
<evidence type="ECO:0000256" key="15">
    <source>
        <dbReference type="PROSITE-ProRule" id="PRU00023"/>
    </source>
</evidence>
<dbReference type="SUPFAM" id="SSF48403">
    <property type="entry name" value="Ankyrin repeat"/>
    <property type="match status" value="1"/>
</dbReference>
<dbReference type="Gene3D" id="1.10.287.70">
    <property type="match status" value="1"/>
</dbReference>
<evidence type="ECO:0000259" key="18">
    <source>
        <dbReference type="Pfam" id="PF00520"/>
    </source>
</evidence>
<keyword evidence="11" id="KW-0406">Ion transport</keyword>
<comment type="subcellular location">
    <subcellularLocation>
        <location evidence="1">Cell membrane</location>
        <topology evidence="1">Multi-pass membrane protein</topology>
    </subcellularLocation>
</comment>
<keyword evidence="4" id="KW-0109">Calcium transport</keyword>
<dbReference type="PANTHER" id="PTHR10582">
    <property type="entry name" value="TRANSIENT RECEPTOR POTENTIAL ION CHANNEL PROTEIN"/>
    <property type="match status" value="1"/>
</dbReference>
<dbReference type="GO" id="GO:0005262">
    <property type="term" value="F:calcium channel activity"/>
    <property type="evidence" value="ECO:0007669"/>
    <property type="project" value="UniProtKB-KW"/>
</dbReference>